<organism evidence="2 3">
    <name type="scientific">Boothiomyces macroporosus</name>
    <dbReference type="NCBI Taxonomy" id="261099"/>
    <lineage>
        <taxon>Eukaryota</taxon>
        <taxon>Fungi</taxon>
        <taxon>Fungi incertae sedis</taxon>
        <taxon>Chytridiomycota</taxon>
        <taxon>Chytridiomycota incertae sedis</taxon>
        <taxon>Chytridiomycetes</taxon>
        <taxon>Rhizophydiales</taxon>
        <taxon>Terramycetaceae</taxon>
        <taxon>Boothiomyces</taxon>
    </lineage>
</organism>
<feature type="domain" description="Integrator complex subunit 3 N-terminal" evidence="1">
    <location>
        <begin position="7"/>
        <end position="240"/>
    </location>
</feature>
<proteinExistence type="predicted"/>
<dbReference type="Proteomes" id="UP001210925">
    <property type="component" value="Unassembled WGS sequence"/>
</dbReference>
<dbReference type="AlphaFoldDB" id="A0AAD5Y9S1"/>
<gene>
    <name evidence="2" type="primary">INTS3</name>
    <name evidence="2" type="ORF">HK103_001724</name>
</gene>
<protein>
    <submittedName>
        <fullName evidence="2">Integrator complex subunit 3</fullName>
    </submittedName>
</protein>
<evidence type="ECO:0000313" key="3">
    <source>
        <dbReference type="Proteomes" id="UP001210925"/>
    </source>
</evidence>
<dbReference type="PANTHER" id="PTHR13587:SF7">
    <property type="entry name" value="INTEGRATOR COMPLEX SUBUNIT 3"/>
    <property type="match status" value="1"/>
</dbReference>
<comment type="caution">
    <text evidence="2">The sequence shown here is derived from an EMBL/GenBank/DDBJ whole genome shotgun (WGS) entry which is preliminary data.</text>
</comment>
<dbReference type="InterPro" id="IPR019333">
    <property type="entry name" value="INTS3_N"/>
</dbReference>
<evidence type="ECO:0000313" key="2">
    <source>
        <dbReference type="EMBL" id="KAJ3259833.1"/>
    </source>
</evidence>
<sequence>MYFLLFVSLGRDVVRLLQGVSDIPEFAALLDEITNHPQKLHPEFRGIESIWNSCTEIEYLVSRITPDMEYKLIFILQNVNSKLHYTYLERFKQRFFSPNGTETLYIDIIRYICAVVHPNNSILRSDVVQRWDIIRTILSYIRSIAVGQLAKLALFYDWFFYNPPVDKVMNIEPAALLIERTLLFSEKRVVIGSKTQIASNLIEFMALMCKEFWPLWSNKFVYHFRLAMLDIIEKRVLEYLFLTKNAWKYI</sequence>
<evidence type="ECO:0000259" key="1">
    <source>
        <dbReference type="Pfam" id="PF10189"/>
    </source>
</evidence>
<reference evidence="2" key="1">
    <citation type="submission" date="2020-05" db="EMBL/GenBank/DDBJ databases">
        <title>Phylogenomic resolution of chytrid fungi.</title>
        <authorList>
            <person name="Stajich J.E."/>
            <person name="Amses K."/>
            <person name="Simmons R."/>
            <person name="Seto K."/>
            <person name="Myers J."/>
            <person name="Bonds A."/>
            <person name="Quandt C.A."/>
            <person name="Barry K."/>
            <person name="Liu P."/>
            <person name="Grigoriev I."/>
            <person name="Longcore J.E."/>
            <person name="James T.Y."/>
        </authorList>
    </citation>
    <scope>NUCLEOTIDE SEQUENCE</scope>
    <source>
        <strain evidence="2">PLAUS21</strain>
    </source>
</reference>
<accession>A0AAD5Y9S1</accession>
<keyword evidence="3" id="KW-1185">Reference proteome</keyword>
<dbReference type="PANTHER" id="PTHR13587">
    <property type="entry name" value="INTEGRATOR COMPLEX SUBUNIT 3"/>
    <property type="match status" value="1"/>
</dbReference>
<dbReference type="EMBL" id="JADGKB010000015">
    <property type="protein sequence ID" value="KAJ3259833.1"/>
    <property type="molecule type" value="Genomic_DNA"/>
</dbReference>
<dbReference type="Pfam" id="PF10189">
    <property type="entry name" value="Ints3_N"/>
    <property type="match status" value="1"/>
</dbReference>
<name>A0AAD5Y9S1_9FUNG</name>
<dbReference type="InterPro" id="IPR045334">
    <property type="entry name" value="INTS3"/>
</dbReference>
<dbReference type="GO" id="GO:0005737">
    <property type="term" value="C:cytoplasm"/>
    <property type="evidence" value="ECO:0007669"/>
    <property type="project" value="TreeGrafter"/>
</dbReference>